<evidence type="ECO:0000313" key="2">
    <source>
        <dbReference type="Proteomes" id="UP000886998"/>
    </source>
</evidence>
<comment type="caution">
    <text evidence="1">The sequence shown here is derived from an EMBL/GenBank/DDBJ whole genome shotgun (WGS) entry which is preliminary data.</text>
</comment>
<evidence type="ECO:0000313" key="1">
    <source>
        <dbReference type="EMBL" id="GFS48233.1"/>
    </source>
</evidence>
<protein>
    <submittedName>
        <fullName evidence="1">DUF4817 domain-containing protein</fullName>
    </submittedName>
</protein>
<proteinExistence type="predicted"/>
<dbReference type="AlphaFoldDB" id="A0A8X6IJW3"/>
<organism evidence="1 2">
    <name type="scientific">Trichonephila inaurata madagascariensis</name>
    <dbReference type="NCBI Taxonomy" id="2747483"/>
    <lineage>
        <taxon>Eukaryota</taxon>
        <taxon>Metazoa</taxon>
        <taxon>Ecdysozoa</taxon>
        <taxon>Arthropoda</taxon>
        <taxon>Chelicerata</taxon>
        <taxon>Arachnida</taxon>
        <taxon>Araneae</taxon>
        <taxon>Araneomorphae</taxon>
        <taxon>Entelegynae</taxon>
        <taxon>Araneoidea</taxon>
        <taxon>Nephilidae</taxon>
        <taxon>Trichonephila</taxon>
        <taxon>Trichonephila inaurata</taxon>
    </lineage>
</organism>
<name>A0A8X6IJW3_9ARAC</name>
<sequence>MLEFNYNQESPNTNNIRGWHQMFQETKSLCKGKSSGNSRVSTESVKRIHRTKPTEIDVQRELQMPQKTVWRIFRRRLKMAPYVVQLVQQLKPKETARSKRTNNAMFMLESMEDKTMAGRLIFSDEPTFYVSGYS</sequence>
<gene>
    <name evidence="1" type="primary">AVEN_241493_1</name>
    <name evidence="1" type="ORF">TNIN_414171</name>
</gene>
<dbReference type="Proteomes" id="UP000886998">
    <property type="component" value="Unassembled WGS sequence"/>
</dbReference>
<dbReference type="EMBL" id="BMAV01026200">
    <property type="protein sequence ID" value="GFS48233.1"/>
    <property type="molecule type" value="Genomic_DNA"/>
</dbReference>
<dbReference type="OrthoDB" id="6435312at2759"/>
<accession>A0A8X6IJW3</accession>
<keyword evidence="2" id="KW-1185">Reference proteome</keyword>
<reference evidence="1" key="1">
    <citation type="submission" date="2020-08" db="EMBL/GenBank/DDBJ databases">
        <title>Multicomponent nature underlies the extraordinary mechanical properties of spider dragline silk.</title>
        <authorList>
            <person name="Kono N."/>
            <person name="Nakamura H."/>
            <person name="Mori M."/>
            <person name="Yoshida Y."/>
            <person name="Ohtoshi R."/>
            <person name="Malay A.D."/>
            <person name="Moran D.A.P."/>
            <person name="Tomita M."/>
            <person name="Numata K."/>
            <person name="Arakawa K."/>
        </authorList>
    </citation>
    <scope>NUCLEOTIDE SEQUENCE</scope>
</reference>